<organism evidence="6 7">
    <name type="scientific">Gordonia desulfuricans</name>
    <dbReference type="NCBI Taxonomy" id="89051"/>
    <lineage>
        <taxon>Bacteria</taxon>
        <taxon>Bacillati</taxon>
        <taxon>Actinomycetota</taxon>
        <taxon>Actinomycetes</taxon>
        <taxon>Mycobacteriales</taxon>
        <taxon>Gordoniaceae</taxon>
        <taxon>Gordonia</taxon>
    </lineage>
</organism>
<feature type="domain" description="Alcohol dehydrogenase iron-type/glycerol dehydrogenase GldA" evidence="4">
    <location>
        <begin position="8"/>
        <end position="175"/>
    </location>
</feature>
<dbReference type="Pfam" id="PF25137">
    <property type="entry name" value="ADH_Fe_C"/>
    <property type="match status" value="1"/>
</dbReference>
<evidence type="ECO:0000313" key="7">
    <source>
        <dbReference type="Proteomes" id="UP000466307"/>
    </source>
</evidence>
<dbReference type="SUPFAM" id="SSF56796">
    <property type="entry name" value="Dehydroquinate synthase-like"/>
    <property type="match status" value="1"/>
</dbReference>
<keyword evidence="2" id="KW-0560">Oxidoreductase</keyword>
<comment type="similarity">
    <text evidence="1">Belongs to the iron-containing alcohol dehydrogenase family.</text>
</comment>
<keyword evidence="3" id="KW-0520">NAD</keyword>
<dbReference type="PANTHER" id="PTHR11496:SF102">
    <property type="entry name" value="ALCOHOL DEHYDROGENASE 4"/>
    <property type="match status" value="1"/>
</dbReference>
<dbReference type="EMBL" id="JAADZU010000019">
    <property type="protein sequence ID" value="NDK89543.1"/>
    <property type="molecule type" value="Genomic_DNA"/>
</dbReference>
<proteinExistence type="inferred from homology"/>
<dbReference type="GO" id="GO:0046872">
    <property type="term" value="F:metal ion binding"/>
    <property type="evidence" value="ECO:0007669"/>
    <property type="project" value="InterPro"/>
</dbReference>
<name>A0A7K3LMY2_9ACTN</name>
<dbReference type="InterPro" id="IPR001670">
    <property type="entry name" value="ADH_Fe/GldA"/>
</dbReference>
<protein>
    <submittedName>
        <fullName evidence="6">Iron-containing alcohol dehydrogenase</fullName>
    </submittedName>
</protein>
<dbReference type="Pfam" id="PF00465">
    <property type="entry name" value="Fe-ADH"/>
    <property type="match status" value="1"/>
</dbReference>
<dbReference type="Proteomes" id="UP000466307">
    <property type="component" value="Unassembled WGS sequence"/>
</dbReference>
<dbReference type="FunFam" id="1.20.1090.10:FF:000001">
    <property type="entry name" value="Aldehyde-alcohol dehydrogenase"/>
    <property type="match status" value="1"/>
</dbReference>
<dbReference type="Gene3D" id="3.40.50.1970">
    <property type="match status" value="1"/>
</dbReference>
<reference evidence="6 7" key="1">
    <citation type="submission" date="2020-01" db="EMBL/GenBank/DDBJ databases">
        <title>Investigation of new actinobacteria for the biodesulphurisation of diesel fuel.</title>
        <authorList>
            <person name="Athi Narayanan S.M."/>
        </authorList>
    </citation>
    <scope>NUCLEOTIDE SEQUENCE [LARGE SCALE GENOMIC DNA]</scope>
    <source>
        <strain evidence="6 7">213E</strain>
    </source>
</reference>
<dbReference type="FunFam" id="3.40.50.1970:FF:000003">
    <property type="entry name" value="Alcohol dehydrogenase, iron-containing"/>
    <property type="match status" value="1"/>
</dbReference>
<feature type="domain" description="Fe-containing alcohol dehydrogenase-like C-terminal" evidence="5">
    <location>
        <begin position="187"/>
        <end position="384"/>
    </location>
</feature>
<evidence type="ECO:0000256" key="3">
    <source>
        <dbReference type="ARBA" id="ARBA00023027"/>
    </source>
</evidence>
<sequence length="385" mass="40288">MSTLIALPRILRIGADALADLPAVLADMGCRRPLIVTDDYLVSTGAVTRIGEGLRAAGIEFAVFGDVVPDPTTDSLKPAADLVRTEGCDAVIGFGGGSSMDTAKAVALLATTDRPMREFKAPTLTDEPLLPIIAIPTTAGSGSEATRFTVITDSETGEKMLCPGIAFLPTAAIVDHTLTSSMPPRLTADTGIDALTHAVEAYVSRKANPFSDSFALTAISTIGRYLRRAFADGADDQAREHMMLAATQAGIAFSNSSVALVHGMSRPLGAHFHISHGMSNAMLFPAVTEFSVGAATARYADCARAYGVADDAHSDEAAAALFVAELRQLNHDLEVPAPHDLSIDPDQWAGLLPTMAEQALASGSPQNNPVVPTADEIAAIYRSIF</sequence>
<gene>
    <name evidence="6" type="ORF">GYA93_08120</name>
</gene>
<evidence type="ECO:0000313" key="6">
    <source>
        <dbReference type="EMBL" id="NDK89543.1"/>
    </source>
</evidence>
<keyword evidence="7" id="KW-1185">Reference proteome</keyword>
<evidence type="ECO:0000256" key="1">
    <source>
        <dbReference type="ARBA" id="ARBA00007358"/>
    </source>
</evidence>
<dbReference type="Gene3D" id="1.20.1090.10">
    <property type="entry name" value="Dehydroquinate synthase-like - alpha domain"/>
    <property type="match status" value="1"/>
</dbReference>
<dbReference type="CDD" id="cd08194">
    <property type="entry name" value="Fe-ADH-like"/>
    <property type="match status" value="1"/>
</dbReference>
<accession>A0A7K3LMY2</accession>
<evidence type="ECO:0000256" key="2">
    <source>
        <dbReference type="ARBA" id="ARBA00023002"/>
    </source>
</evidence>
<dbReference type="GO" id="GO:0004022">
    <property type="term" value="F:alcohol dehydrogenase (NAD+) activity"/>
    <property type="evidence" value="ECO:0007669"/>
    <property type="project" value="UniProtKB-ARBA"/>
</dbReference>
<dbReference type="InterPro" id="IPR056798">
    <property type="entry name" value="ADH_Fe_C"/>
</dbReference>
<evidence type="ECO:0000259" key="5">
    <source>
        <dbReference type="Pfam" id="PF25137"/>
    </source>
</evidence>
<evidence type="ECO:0000259" key="4">
    <source>
        <dbReference type="Pfam" id="PF00465"/>
    </source>
</evidence>
<dbReference type="PANTHER" id="PTHR11496">
    <property type="entry name" value="ALCOHOL DEHYDROGENASE"/>
    <property type="match status" value="1"/>
</dbReference>
<dbReference type="AlphaFoldDB" id="A0A7K3LMY2"/>
<dbReference type="RefSeq" id="WP_059035185.1">
    <property type="nucleotide sequence ID" value="NZ_JAADZU010000019.1"/>
</dbReference>
<dbReference type="InterPro" id="IPR039697">
    <property type="entry name" value="Alcohol_dehydrogenase_Fe"/>
</dbReference>
<comment type="caution">
    <text evidence="6">The sequence shown here is derived from an EMBL/GenBank/DDBJ whole genome shotgun (WGS) entry which is preliminary data.</text>
</comment>
<dbReference type="PROSITE" id="PS00913">
    <property type="entry name" value="ADH_IRON_1"/>
    <property type="match status" value="1"/>
</dbReference>
<dbReference type="InterPro" id="IPR018211">
    <property type="entry name" value="ADH_Fe_CS"/>
</dbReference>